<proteinExistence type="predicted"/>
<dbReference type="OrthoDB" id="243583at2"/>
<sequence>MTNQGSTPNERRQAIIALVLVNAMWGASFPIMKCLNLQVDDHFGVTESTASGWLRTSSASWLIGLRFAIAFGLFAILLRGTLRRVRMPHVWAGAAIGVMFYLGLLLQVIGLATIPASRSGFLTSLVVIITPMINTLLRKQLPRRCVMLGALLAVAGVATLTGLIVMDNSQILLASDALTQWTLGDSLTTLGTLFFSGQILLVDVFGKRYESVLFTPSMFGTTAILAMLVFMGLSLPVPETAIGGWTSLALQPRFYLLLAVLCFFPSLVAFVWMNKYQPRLTAGQAAVIYTCEPLFASTWAMFTPAMLSVWCAVHYANEEFSMPLLIGGSLVLLANILALWPEKKSTGR</sequence>
<feature type="transmembrane region" description="Helical" evidence="6">
    <location>
        <begin position="146"/>
        <end position="166"/>
    </location>
</feature>
<dbReference type="PATRIC" id="fig|1265738.3.peg.6445"/>
<dbReference type="InterPro" id="IPR051258">
    <property type="entry name" value="Diverse_Substrate_Transporter"/>
</dbReference>
<feature type="transmembrane region" description="Helical" evidence="6">
    <location>
        <begin position="254"/>
        <end position="273"/>
    </location>
</feature>
<keyword evidence="5 6" id="KW-0472">Membrane</keyword>
<evidence type="ECO:0000313" key="7">
    <source>
        <dbReference type="EMBL" id="EMI16614.1"/>
    </source>
</evidence>
<accession>M5RRM1</accession>
<feature type="transmembrane region" description="Helical" evidence="6">
    <location>
        <begin position="59"/>
        <end position="78"/>
    </location>
</feature>
<feature type="transmembrane region" description="Helical" evidence="6">
    <location>
        <begin position="90"/>
        <end position="114"/>
    </location>
</feature>
<evidence type="ECO:0000256" key="2">
    <source>
        <dbReference type="ARBA" id="ARBA00022475"/>
    </source>
</evidence>
<feature type="transmembrane region" description="Helical" evidence="6">
    <location>
        <begin position="12"/>
        <end position="32"/>
    </location>
</feature>
<dbReference type="PANTHER" id="PTHR42920">
    <property type="entry name" value="OS03G0707200 PROTEIN-RELATED"/>
    <property type="match status" value="1"/>
</dbReference>
<keyword evidence="2" id="KW-1003">Cell membrane</keyword>
<dbReference type="InterPro" id="IPR037185">
    <property type="entry name" value="EmrE-like"/>
</dbReference>
<reference evidence="7 8" key="1">
    <citation type="journal article" date="2013" name="Mar. Genomics">
        <title>Expression of sulfatases in Rhodopirellula baltica and the diversity of sulfatases in the genus Rhodopirellula.</title>
        <authorList>
            <person name="Wegner C.E."/>
            <person name="Richter-Heitmann T."/>
            <person name="Klindworth A."/>
            <person name="Klockow C."/>
            <person name="Richter M."/>
            <person name="Achstetter T."/>
            <person name="Glockner F.O."/>
            <person name="Harder J."/>
        </authorList>
    </citation>
    <scope>NUCLEOTIDE SEQUENCE [LARGE SCALE GENOMIC DNA]</scope>
    <source>
        <strain evidence="7 8">SM1</strain>
    </source>
</reference>
<keyword evidence="8" id="KW-1185">Reference proteome</keyword>
<feature type="transmembrane region" description="Helical" evidence="6">
    <location>
        <begin position="120"/>
        <end position="137"/>
    </location>
</feature>
<dbReference type="AlphaFoldDB" id="M5RRM1"/>
<name>M5RRM1_9BACT</name>
<organism evidence="7 8">
    <name type="scientific">Rhodopirellula maiorica SM1</name>
    <dbReference type="NCBI Taxonomy" id="1265738"/>
    <lineage>
        <taxon>Bacteria</taxon>
        <taxon>Pseudomonadati</taxon>
        <taxon>Planctomycetota</taxon>
        <taxon>Planctomycetia</taxon>
        <taxon>Pirellulales</taxon>
        <taxon>Pirellulaceae</taxon>
        <taxon>Novipirellula</taxon>
    </lineage>
</organism>
<dbReference type="SUPFAM" id="SSF103481">
    <property type="entry name" value="Multidrug resistance efflux transporter EmrE"/>
    <property type="match status" value="1"/>
</dbReference>
<feature type="transmembrane region" description="Helical" evidence="6">
    <location>
        <begin position="322"/>
        <end position="340"/>
    </location>
</feature>
<feature type="transmembrane region" description="Helical" evidence="6">
    <location>
        <begin position="212"/>
        <end position="234"/>
    </location>
</feature>
<dbReference type="Proteomes" id="UP000011991">
    <property type="component" value="Unassembled WGS sequence"/>
</dbReference>
<dbReference type="GO" id="GO:0005886">
    <property type="term" value="C:plasma membrane"/>
    <property type="evidence" value="ECO:0007669"/>
    <property type="project" value="UniProtKB-SubCell"/>
</dbReference>
<evidence type="ECO:0000256" key="1">
    <source>
        <dbReference type="ARBA" id="ARBA00004651"/>
    </source>
</evidence>
<keyword evidence="3 6" id="KW-0812">Transmembrane</keyword>
<evidence type="ECO:0000256" key="6">
    <source>
        <dbReference type="SAM" id="Phobius"/>
    </source>
</evidence>
<dbReference type="RefSeq" id="WP_008706176.1">
    <property type="nucleotide sequence ID" value="NZ_ANOG01000933.1"/>
</dbReference>
<dbReference type="EMBL" id="ANOG01000933">
    <property type="protein sequence ID" value="EMI16614.1"/>
    <property type="molecule type" value="Genomic_DNA"/>
</dbReference>
<gene>
    <name evidence="7" type="ORF">RMSM_06460</name>
</gene>
<evidence type="ECO:0000313" key="8">
    <source>
        <dbReference type="Proteomes" id="UP000011991"/>
    </source>
</evidence>
<evidence type="ECO:0000256" key="3">
    <source>
        <dbReference type="ARBA" id="ARBA00022692"/>
    </source>
</evidence>
<evidence type="ECO:0000256" key="4">
    <source>
        <dbReference type="ARBA" id="ARBA00022989"/>
    </source>
</evidence>
<comment type="subcellular location">
    <subcellularLocation>
        <location evidence="1">Cell membrane</location>
        <topology evidence="1">Multi-pass membrane protein</topology>
    </subcellularLocation>
</comment>
<keyword evidence="4 6" id="KW-1133">Transmembrane helix</keyword>
<feature type="transmembrane region" description="Helical" evidence="6">
    <location>
        <begin position="294"/>
        <end position="316"/>
    </location>
</feature>
<feature type="transmembrane region" description="Helical" evidence="6">
    <location>
        <begin position="186"/>
        <end position="205"/>
    </location>
</feature>
<protein>
    <submittedName>
        <fullName evidence="7">Membrane protein containing DUF6, transmembrane</fullName>
    </submittedName>
</protein>
<evidence type="ECO:0000256" key="5">
    <source>
        <dbReference type="ARBA" id="ARBA00023136"/>
    </source>
</evidence>
<comment type="caution">
    <text evidence="7">The sequence shown here is derived from an EMBL/GenBank/DDBJ whole genome shotgun (WGS) entry which is preliminary data.</text>
</comment>
<dbReference type="PANTHER" id="PTHR42920:SF5">
    <property type="entry name" value="EAMA DOMAIN-CONTAINING PROTEIN"/>
    <property type="match status" value="1"/>
</dbReference>